<evidence type="ECO:0000313" key="14">
    <source>
        <dbReference type="Proteomes" id="UP000031036"/>
    </source>
</evidence>
<feature type="compositionally biased region" description="Polar residues" evidence="9">
    <location>
        <begin position="330"/>
        <end position="339"/>
    </location>
</feature>
<feature type="compositionally biased region" description="Low complexity" evidence="9">
    <location>
        <begin position="476"/>
        <end position="486"/>
    </location>
</feature>
<dbReference type="PANTHER" id="PTHR12157">
    <property type="entry name" value="REGULATING SYNAPTIC MEMBRANE EXOCYTOSIS PROTEIN"/>
    <property type="match status" value="1"/>
</dbReference>
<feature type="domain" description="FYVE-type" evidence="12">
    <location>
        <begin position="31"/>
        <end position="86"/>
    </location>
</feature>
<evidence type="ECO:0000256" key="4">
    <source>
        <dbReference type="ARBA" id="ARBA00022833"/>
    </source>
</evidence>
<dbReference type="STRING" id="6265.A0A0B2VUB9"/>
<evidence type="ECO:0000259" key="12">
    <source>
        <dbReference type="PROSITE" id="PS50178"/>
    </source>
</evidence>
<feature type="compositionally biased region" description="Basic and acidic residues" evidence="9">
    <location>
        <begin position="342"/>
        <end position="474"/>
    </location>
</feature>
<dbReference type="CDD" id="cd00136">
    <property type="entry name" value="PDZ_canonical"/>
    <property type="match status" value="1"/>
</dbReference>
<feature type="compositionally biased region" description="Polar residues" evidence="9">
    <location>
        <begin position="162"/>
        <end position="192"/>
    </location>
</feature>
<dbReference type="EMBL" id="JPKZ01000914">
    <property type="protein sequence ID" value="KHN84565.1"/>
    <property type="molecule type" value="Genomic_DNA"/>
</dbReference>
<evidence type="ECO:0000256" key="6">
    <source>
        <dbReference type="ARBA" id="ARBA00034103"/>
    </source>
</evidence>
<dbReference type="GO" id="GO:0044325">
    <property type="term" value="F:transmembrane transporter binding"/>
    <property type="evidence" value="ECO:0007669"/>
    <property type="project" value="TreeGrafter"/>
</dbReference>
<dbReference type="PANTHER" id="PTHR12157:SF21">
    <property type="entry name" value="RAB3 INTERACTING MOLECULE, ISOFORM F"/>
    <property type="match status" value="1"/>
</dbReference>
<feature type="compositionally biased region" description="Basic and acidic residues" evidence="9">
    <location>
        <begin position="551"/>
        <end position="562"/>
    </location>
</feature>
<evidence type="ECO:0000256" key="1">
    <source>
        <dbReference type="ARBA" id="ARBA00022723"/>
    </source>
</evidence>
<feature type="compositionally biased region" description="Low complexity" evidence="9">
    <location>
        <begin position="509"/>
        <end position="521"/>
    </location>
</feature>
<dbReference type="InterPro" id="IPR000008">
    <property type="entry name" value="C2_dom"/>
</dbReference>
<proteinExistence type="predicted"/>
<name>A0A0B2VUB9_TOXCA</name>
<evidence type="ECO:0000256" key="3">
    <source>
        <dbReference type="ARBA" id="ARBA00022771"/>
    </source>
</evidence>
<dbReference type="GO" id="GO:0048167">
    <property type="term" value="P:regulation of synaptic plasticity"/>
    <property type="evidence" value="ECO:0007669"/>
    <property type="project" value="TreeGrafter"/>
</dbReference>
<feature type="compositionally biased region" description="Low complexity" evidence="9">
    <location>
        <begin position="141"/>
        <end position="161"/>
    </location>
</feature>
<gene>
    <name evidence="13" type="primary">unc-10</name>
    <name evidence="13" type="ORF">Tcan_16820</name>
</gene>
<feature type="domain" description="PDZ" evidence="11">
    <location>
        <begin position="651"/>
        <end position="740"/>
    </location>
</feature>
<comment type="caution">
    <text evidence="13">The sequence shown here is derived from an EMBL/GenBank/DDBJ whole genome shotgun (WGS) entry which is preliminary data.</text>
</comment>
<dbReference type="GO" id="GO:0048788">
    <property type="term" value="C:cytoskeleton of presynaptic active zone"/>
    <property type="evidence" value="ECO:0007669"/>
    <property type="project" value="TreeGrafter"/>
</dbReference>
<comment type="subcellular location">
    <subcellularLocation>
        <location evidence="6">Synapse</location>
    </subcellularLocation>
</comment>
<dbReference type="SUPFAM" id="SSF50156">
    <property type="entry name" value="PDZ domain-like"/>
    <property type="match status" value="2"/>
</dbReference>
<dbReference type="InterPro" id="IPR013083">
    <property type="entry name" value="Znf_RING/FYVE/PHD"/>
</dbReference>
<keyword evidence="8" id="KW-0175">Coiled coil</keyword>
<keyword evidence="4" id="KW-0862">Zinc</keyword>
<sequence length="1185" mass="132293">MAVIEKADQELEAIERQINERKETAQRLVGTQDDAICQICQKTKFADGIGHKCFYCQLRSCARCGGRTTSKNKPIWACSLCQKRQQILAKTGKWFQQGMATEEMKGTSSSADISPTMSAPRTPQPPSQARSLASTSSQNISARPSVGGGAPAPAIAGPSTAQMPSTAVSMPSTTQPVLAKQHSQSHVQQMQRPPSHLEKRQNTFHRQPSLENEGRRDSVVTVPVPQVNGGPSHRGPGPGPGPTLISESSRTSATPGVRRDASPARKNADYRAEPPRSFERSSRQPSVDRGRFETERNEGRRDSVVTVPVPQVNGGPSHRGPGPGPGPTLISESSRTSATPGVRRDASPARKNADYRAEPPRSFERSSRQPSVDRGRFETERVRNEEERRRISSRNLDDRRLRSESSSFDDRERDTRRYADEDRSDDRYRETSPRLSVGRRDDLDDRYSDRDYDERAERRRNTSMERGDRHERGAHSSTATRSSSRSGELRRSRSIRDNDQKRVEERVHAVPPASAVFPSAHTNRMKKSRLARQHRSMSSSEDEMPSTSDGHSGEELLPRADTEISTERDILRYIYGSSKVRNGRKGKRFFSRSSNGTEPIRRFQRSTEVLNVPQQQSTVIPGDMLAAKIRTYLSHPVTWQPSADQRRLIGHMILHKTEGPHGGDLGLKVVGGRRSDTGRLGAFITRVKSGSVADTVGRLRAGDEVLEWNGHQLQNATFDQVVGGRRSDTGRLGAFITRVKSGSVADTVGRLRAGDEVLEWNGHQLQNATFDQVYEIISSSKNDNQVELIVSRSACVPGGDDFLNVQRVLPNACTFAQGADISDYLLSAPAEPMLSHSQSVTISPQMRQFFHTGPISSPVHKASVPFYATAQKVAATDQIYGGPFAKGQIFGRVEISLYYSVPERQLVVTVHRAVDLPPRPDGMPRNPYVKLFLLPDRSEKSRRQSAVLAETCKPIWNEPFYYHGLTEPMLMERVLEVTVWDYDKFETNAFLGETLIDFSVAQLDDEPFFYTLVDMDEENPLRARLRHRRLSAYQQQSNRPRSEMSHYPSSYYQNALESEAPNSIDYGGYGSVVPGPRQQLMQSAAGMRRSRTYDRGGVRIEEDWTVNSPSGYLSDHGYNNPLPMRYHHRERRPKSATAMRPMTDAEMSASRVYSRNLPSAPWVCGEEDESGASLVAPSQGKNIVN</sequence>
<keyword evidence="2" id="KW-0677">Repeat</keyword>
<dbReference type="Pfam" id="PF22601">
    <property type="entry name" value="RIM2a_ZnF"/>
    <property type="match status" value="1"/>
</dbReference>
<evidence type="ECO:0000256" key="2">
    <source>
        <dbReference type="ARBA" id="ARBA00022737"/>
    </source>
</evidence>
<dbReference type="InterPro" id="IPR017455">
    <property type="entry name" value="Znf_FYVE-rel"/>
</dbReference>
<dbReference type="CDD" id="cd06714">
    <property type="entry name" value="PDZ_RIM-like"/>
    <property type="match status" value="1"/>
</dbReference>
<dbReference type="InterPro" id="IPR035892">
    <property type="entry name" value="C2_domain_sf"/>
</dbReference>
<dbReference type="InterPro" id="IPR036034">
    <property type="entry name" value="PDZ_sf"/>
</dbReference>
<feature type="compositionally biased region" description="Basic and acidic residues" evidence="9">
    <location>
        <begin position="487"/>
        <end position="508"/>
    </location>
</feature>
<feature type="compositionally biased region" description="Basic residues" evidence="9">
    <location>
        <begin position="523"/>
        <end position="535"/>
    </location>
</feature>
<dbReference type="GO" id="GO:0042734">
    <property type="term" value="C:presynaptic membrane"/>
    <property type="evidence" value="ECO:0007669"/>
    <property type="project" value="TreeGrafter"/>
</dbReference>
<dbReference type="PROSITE" id="PS50004">
    <property type="entry name" value="C2"/>
    <property type="match status" value="1"/>
</dbReference>
<evidence type="ECO:0000256" key="8">
    <source>
        <dbReference type="SAM" id="Coils"/>
    </source>
</evidence>
<keyword evidence="5" id="KW-0770">Synapse</keyword>
<organism evidence="13 14">
    <name type="scientific">Toxocara canis</name>
    <name type="common">Canine roundworm</name>
    <dbReference type="NCBI Taxonomy" id="6265"/>
    <lineage>
        <taxon>Eukaryota</taxon>
        <taxon>Metazoa</taxon>
        <taxon>Ecdysozoa</taxon>
        <taxon>Nematoda</taxon>
        <taxon>Chromadorea</taxon>
        <taxon>Rhabditida</taxon>
        <taxon>Spirurina</taxon>
        <taxon>Ascaridomorpha</taxon>
        <taxon>Ascaridoidea</taxon>
        <taxon>Toxocaridae</taxon>
        <taxon>Toxocara</taxon>
    </lineage>
</organism>
<evidence type="ECO:0000256" key="5">
    <source>
        <dbReference type="ARBA" id="ARBA00023018"/>
    </source>
</evidence>
<keyword evidence="14" id="KW-1185">Reference proteome</keyword>
<dbReference type="SMART" id="SM00239">
    <property type="entry name" value="C2"/>
    <property type="match status" value="1"/>
</dbReference>
<dbReference type="GO" id="GO:0031267">
    <property type="term" value="F:small GTPase binding"/>
    <property type="evidence" value="ECO:0007669"/>
    <property type="project" value="InterPro"/>
</dbReference>
<dbReference type="CDD" id="cd04031">
    <property type="entry name" value="C2A_RIM1alpha"/>
    <property type="match status" value="1"/>
</dbReference>
<dbReference type="SUPFAM" id="SSF49562">
    <property type="entry name" value="C2 domain (Calcium/lipid-binding domain, CaLB)"/>
    <property type="match status" value="1"/>
</dbReference>
<evidence type="ECO:0000256" key="7">
    <source>
        <dbReference type="PROSITE-ProRule" id="PRU00091"/>
    </source>
</evidence>
<dbReference type="OrthoDB" id="420032at2759"/>
<accession>A0A0B2VUB9</accession>
<evidence type="ECO:0000256" key="9">
    <source>
        <dbReference type="SAM" id="MobiDB-lite"/>
    </source>
</evidence>
<dbReference type="Pfam" id="PF00168">
    <property type="entry name" value="C2"/>
    <property type="match status" value="1"/>
</dbReference>
<dbReference type="GO" id="GO:0050806">
    <property type="term" value="P:positive regulation of synaptic transmission"/>
    <property type="evidence" value="ECO:0007669"/>
    <property type="project" value="TreeGrafter"/>
</dbReference>
<dbReference type="PROSITE" id="PS50106">
    <property type="entry name" value="PDZ"/>
    <property type="match status" value="2"/>
</dbReference>
<evidence type="ECO:0000313" key="13">
    <source>
        <dbReference type="EMBL" id="KHN84565.1"/>
    </source>
</evidence>
<dbReference type="PROSITE" id="PS50178">
    <property type="entry name" value="ZF_FYVE"/>
    <property type="match status" value="1"/>
</dbReference>
<dbReference type="InterPro" id="IPR054386">
    <property type="entry name" value="RIM_Znf"/>
</dbReference>
<dbReference type="FunFam" id="3.30.40.10:FF:000780">
    <property type="entry name" value="Rab-3-interacting molecule unc-10"/>
    <property type="match status" value="1"/>
</dbReference>
<feature type="compositionally biased region" description="Polar residues" evidence="9">
    <location>
        <begin position="106"/>
        <end position="140"/>
    </location>
</feature>
<reference evidence="13 14" key="1">
    <citation type="submission" date="2014-11" db="EMBL/GenBank/DDBJ databases">
        <title>Genetic blueprint of the zoonotic pathogen Toxocara canis.</title>
        <authorList>
            <person name="Zhu X.-Q."/>
            <person name="Korhonen P.K."/>
            <person name="Cai H."/>
            <person name="Young N.D."/>
            <person name="Nejsum P."/>
            <person name="von Samson-Himmelstjerna G."/>
            <person name="Boag P.R."/>
            <person name="Tan P."/>
            <person name="Li Q."/>
            <person name="Min J."/>
            <person name="Yang Y."/>
            <person name="Wang X."/>
            <person name="Fang X."/>
            <person name="Hall R.S."/>
            <person name="Hofmann A."/>
            <person name="Sternberg P.W."/>
            <person name="Jex A.R."/>
            <person name="Gasser R.B."/>
        </authorList>
    </citation>
    <scope>NUCLEOTIDE SEQUENCE [LARGE SCALE GENOMIC DNA]</scope>
    <source>
        <strain evidence="13">PN_DK_2014</strain>
    </source>
</reference>
<dbReference type="OMA" id="RNTSMER"/>
<dbReference type="GO" id="GO:0008270">
    <property type="term" value="F:zinc ion binding"/>
    <property type="evidence" value="ECO:0007669"/>
    <property type="project" value="UniProtKB-KW"/>
</dbReference>
<feature type="domain" description="PDZ" evidence="11">
    <location>
        <begin position="736"/>
        <end position="792"/>
    </location>
</feature>
<keyword evidence="1" id="KW-0479">Metal-binding</keyword>
<feature type="compositionally biased region" description="Basic and acidic residues" evidence="9">
    <location>
        <begin position="257"/>
        <end position="303"/>
    </location>
</feature>
<dbReference type="Gene3D" id="2.60.40.150">
    <property type="entry name" value="C2 domain"/>
    <property type="match status" value="1"/>
</dbReference>
<dbReference type="Gene3D" id="2.30.42.10">
    <property type="match status" value="2"/>
</dbReference>
<feature type="coiled-coil region" evidence="8">
    <location>
        <begin position="4"/>
        <end position="31"/>
    </location>
</feature>
<evidence type="ECO:0000259" key="10">
    <source>
        <dbReference type="PROSITE" id="PS50004"/>
    </source>
</evidence>
<feature type="domain" description="C2" evidence="10">
    <location>
        <begin position="889"/>
        <end position="1012"/>
    </location>
</feature>
<keyword evidence="3 7" id="KW-0863">Zinc-finger</keyword>
<dbReference type="InterPro" id="IPR011011">
    <property type="entry name" value="Znf_FYVE_PHD"/>
</dbReference>
<protein>
    <submittedName>
        <fullName evidence="13">Rab-3-interacting molecule unc-10</fullName>
    </submittedName>
</protein>
<feature type="compositionally biased region" description="Polar residues" evidence="9">
    <location>
        <begin position="245"/>
        <end position="254"/>
    </location>
</feature>
<dbReference type="SMART" id="SM00228">
    <property type="entry name" value="PDZ"/>
    <property type="match status" value="2"/>
</dbReference>
<dbReference type="Gene3D" id="3.30.40.10">
    <property type="entry name" value="Zinc/RING finger domain, C3HC4 (zinc finger)"/>
    <property type="match status" value="1"/>
</dbReference>
<feature type="region of interest" description="Disordered" evidence="9">
    <location>
        <begin position="101"/>
        <end position="562"/>
    </location>
</feature>
<dbReference type="GO" id="GO:0042391">
    <property type="term" value="P:regulation of membrane potential"/>
    <property type="evidence" value="ECO:0007669"/>
    <property type="project" value="TreeGrafter"/>
</dbReference>
<dbReference type="Proteomes" id="UP000031036">
    <property type="component" value="Unassembled WGS sequence"/>
</dbReference>
<dbReference type="AlphaFoldDB" id="A0A0B2VUB9"/>
<dbReference type="SUPFAM" id="SSF57903">
    <property type="entry name" value="FYVE/PHD zinc finger"/>
    <property type="match status" value="1"/>
</dbReference>
<evidence type="ECO:0000259" key="11">
    <source>
        <dbReference type="PROSITE" id="PS50106"/>
    </source>
</evidence>
<dbReference type="InterPro" id="IPR039032">
    <property type="entry name" value="Rim-like"/>
</dbReference>
<dbReference type="Pfam" id="PF00595">
    <property type="entry name" value="PDZ"/>
    <property type="match status" value="2"/>
</dbReference>
<dbReference type="InterPro" id="IPR001478">
    <property type="entry name" value="PDZ"/>
</dbReference>
<dbReference type="GO" id="GO:0048791">
    <property type="term" value="P:calcium ion-regulated exocytosis of neurotransmitter"/>
    <property type="evidence" value="ECO:0007669"/>
    <property type="project" value="TreeGrafter"/>
</dbReference>